<evidence type="ECO:0000256" key="4">
    <source>
        <dbReference type="ARBA" id="ARBA00022723"/>
    </source>
</evidence>
<dbReference type="EMBL" id="UINC01027534">
    <property type="protein sequence ID" value="SVB06932.1"/>
    <property type="molecule type" value="Genomic_DNA"/>
</dbReference>
<keyword evidence="11" id="KW-0275">Fatty acid biosynthesis</keyword>
<dbReference type="GO" id="GO:0008270">
    <property type="term" value="F:zinc ion binding"/>
    <property type="evidence" value="ECO:0007669"/>
    <property type="project" value="UniProtKB-KW"/>
</dbReference>
<dbReference type="SUPFAM" id="SSF52096">
    <property type="entry name" value="ClpP/crotonase"/>
    <property type="match status" value="1"/>
</dbReference>
<comment type="subcellular location">
    <subcellularLocation>
        <location evidence="1">Cytoplasm</location>
    </subcellularLocation>
</comment>
<keyword evidence="7" id="KW-0276">Fatty acid metabolism</keyword>
<dbReference type="PANTHER" id="PTHR42995">
    <property type="entry name" value="ACETYL-COENZYME A CARBOXYLASE CARBOXYL TRANSFERASE SUBUNIT BETA, CHLOROPLASTIC"/>
    <property type="match status" value="1"/>
</dbReference>
<evidence type="ECO:0000313" key="13">
    <source>
        <dbReference type="EMBL" id="SVB06932.1"/>
    </source>
</evidence>
<dbReference type="InterPro" id="IPR011762">
    <property type="entry name" value="COA_CT_N"/>
</dbReference>
<dbReference type="PANTHER" id="PTHR42995:SF5">
    <property type="entry name" value="ACETYL-COENZYME A CARBOXYLASE CARBOXYL TRANSFERASE SUBUNIT BETA, CHLOROPLASTIC"/>
    <property type="match status" value="1"/>
</dbReference>
<dbReference type="GO" id="GO:0009317">
    <property type="term" value="C:acetyl-CoA carboxylase complex"/>
    <property type="evidence" value="ECO:0007669"/>
    <property type="project" value="InterPro"/>
</dbReference>
<evidence type="ECO:0000256" key="5">
    <source>
        <dbReference type="ARBA" id="ARBA00022741"/>
    </source>
</evidence>
<keyword evidence="8" id="KW-0862">Zinc</keyword>
<evidence type="ECO:0000256" key="7">
    <source>
        <dbReference type="ARBA" id="ARBA00022832"/>
    </source>
</evidence>
<evidence type="ECO:0000256" key="1">
    <source>
        <dbReference type="ARBA" id="ARBA00004496"/>
    </source>
</evidence>
<keyword evidence="9" id="KW-0067">ATP-binding</keyword>
<keyword evidence="3" id="KW-0808">Transferase</keyword>
<dbReference type="NCBIfam" id="TIGR00515">
    <property type="entry name" value="accD"/>
    <property type="match status" value="1"/>
</dbReference>
<evidence type="ECO:0000256" key="11">
    <source>
        <dbReference type="ARBA" id="ARBA00023160"/>
    </source>
</evidence>
<dbReference type="InterPro" id="IPR029045">
    <property type="entry name" value="ClpP/crotonase-like_dom_sf"/>
</dbReference>
<evidence type="ECO:0000256" key="2">
    <source>
        <dbReference type="ARBA" id="ARBA00022516"/>
    </source>
</evidence>
<dbReference type="GO" id="GO:0016740">
    <property type="term" value="F:transferase activity"/>
    <property type="evidence" value="ECO:0007669"/>
    <property type="project" value="UniProtKB-KW"/>
</dbReference>
<dbReference type="AlphaFoldDB" id="A0A382B0U7"/>
<evidence type="ECO:0000259" key="12">
    <source>
        <dbReference type="PROSITE" id="PS50980"/>
    </source>
</evidence>
<accession>A0A382B0U7</accession>
<gene>
    <name evidence="13" type="ORF">METZ01_LOCUS159786</name>
</gene>
<dbReference type="HAMAP" id="MF_01395">
    <property type="entry name" value="AcetylCoA_CT_beta"/>
    <property type="match status" value="1"/>
</dbReference>
<reference evidence="13" key="1">
    <citation type="submission" date="2018-05" db="EMBL/GenBank/DDBJ databases">
        <authorList>
            <person name="Lanie J.A."/>
            <person name="Ng W.-L."/>
            <person name="Kazmierczak K.M."/>
            <person name="Andrzejewski T.M."/>
            <person name="Davidsen T.M."/>
            <person name="Wayne K.J."/>
            <person name="Tettelin H."/>
            <person name="Glass J.I."/>
            <person name="Rusch D."/>
            <person name="Podicherti R."/>
            <person name="Tsui H.-C.T."/>
            <person name="Winkler M.E."/>
        </authorList>
    </citation>
    <scope>NUCLEOTIDE SEQUENCE</scope>
</reference>
<organism evidence="13">
    <name type="scientific">marine metagenome</name>
    <dbReference type="NCBI Taxonomy" id="408172"/>
    <lineage>
        <taxon>unclassified sequences</taxon>
        <taxon>metagenomes</taxon>
        <taxon>ecological metagenomes</taxon>
    </lineage>
</organism>
<evidence type="ECO:0000256" key="9">
    <source>
        <dbReference type="ARBA" id="ARBA00022840"/>
    </source>
</evidence>
<dbReference type="GO" id="GO:0003989">
    <property type="term" value="F:acetyl-CoA carboxylase activity"/>
    <property type="evidence" value="ECO:0007669"/>
    <property type="project" value="InterPro"/>
</dbReference>
<evidence type="ECO:0000256" key="10">
    <source>
        <dbReference type="ARBA" id="ARBA00023098"/>
    </source>
</evidence>
<dbReference type="PROSITE" id="PS50980">
    <property type="entry name" value="COA_CT_NTER"/>
    <property type="match status" value="1"/>
</dbReference>
<dbReference type="GO" id="GO:0005524">
    <property type="term" value="F:ATP binding"/>
    <property type="evidence" value="ECO:0007669"/>
    <property type="project" value="UniProtKB-KW"/>
</dbReference>
<name>A0A382B0U7_9ZZZZ</name>
<evidence type="ECO:0000256" key="8">
    <source>
        <dbReference type="ARBA" id="ARBA00022833"/>
    </source>
</evidence>
<dbReference type="InterPro" id="IPR034733">
    <property type="entry name" value="AcCoA_carboxyl_beta"/>
</dbReference>
<dbReference type="GO" id="GO:2001295">
    <property type="term" value="P:malonyl-CoA biosynthetic process"/>
    <property type="evidence" value="ECO:0007669"/>
    <property type="project" value="TreeGrafter"/>
</dbReference>
<keyword evidence="6" id="KW-0863">Zinc-finger</keyword>
<keyword evidence="10" id="KW-0443">Lipid metabolism</keyword>
<dbReference type="InterPro" id="IPR000438">
    <property type="entry name" value="Acetyl_CoA_COase_Trfase_b_su"/>
</dbReference>
<feature type="domain" description="CoA carboxyltransferase N-terminal" evidence="12">
    <location>
        <begin position="23"/>
        <end position="278"/>
    </location>
</feature>
<evidence type="ECO:0000256" key="3">
    <source>
        <dbReference type="ARBA" id="ARBA00022679"/>
    </source>
</evidence>
<dbReference type="Gene3D" id="3.90.226.10">
    <property type="entry name" value="2-enoyl-CoA Hydratase, Chain A, domain 1"/>
    <property type="match status" value="1"/>
</dbReference>
<dbReference type="PRINTS" id="PR01070">
    <property type="entry name" value="ACCCTRFRASEB"/>
</dbReference>
<evidence type="ECO:0000256" key="6">
    <source>
        <dbReference type="ARBA" id="ARBA00022771"/>
    </source>
</evidence>
<protein>
    <recommendedName>
        <fullName evidence="12">CoA carboxyltransferase N-terminal domain-containing protein</fullName>
    </recommendedName>
</protein>
<dbReference type="InterPro" id="IPR041010">
    <property type="entry name" value="Znf-ACC"/>
</dbReference>
<dbReference type="GO" id="GO:0006633">
    <property type="term" value="P:fatty acid biosynthetic process"/>
    <property type="evidence" value="ECO:0007669"/>
    <property type="project" value="UniProtKB-KW"/>
</dbReference>
<keyword evidence="4" id="KW-0479">Metal-binding</keyword>
<sequence>MAWFRRKEQNLKESEKKDIPSGLWEKCSSCNEILYKIELDKRYSVCHHCNHHFRVSPDVYLHLLFEEGNFTELFKDLKTNDPLKFKAGKKYKNQLKTATEKTGHLEAIRCFDGILNDRKIVLGIMNFKFIGGSMGIVVGEKVVRATVYAEENKVPLIIICASGGARMQEGAFSLMQMARTCAQLAQFSKSGGLYISLLTDPTTGGVTASFGMLGDVILAEPGALIGFAGPRVIKQTIGEDLPTGFQRAEFLKEKGFVDRIVPRIELKNELYNLINILT</sequence>
<keyword evidence="5" id="KW-0547">Nucleotide-binding</keyword>
<dbReference type="Pfam" id="PF17848">
    <property type="entry name" value="Zn_ribbon_ACC"/>
    <property type="match status" value="1"/>
</dbReference>
<proteinExistence type="inferred from homology"/>
<dbReference type="Pfam" id="PF01039">
    <property type="entry name" value="Carboxyl_trans"/>
    <property type="match status" value="1"/>
</dbReference>
<keyword evidence="2" id="KW-0444">Lipid biosynthesis</keyword>